<name>A0A2U1F7J5_9PSEU</name>
<gene>
    <name evidence="2" type="ORF">C8D89_1092</name>
</gene>
<feature type="compositionally biased region" description="Low complexity" evidence="1">
    <location>
        <begin position="29"/>
        <end position="45"/>
    </location>
</feature>
<dbReference type="Proteomes" id="UP000245639">
    <property type="component" value="Unassembled WGS sequence"/>
</dbReference>
<evidence type="ECO:0000313" key="3">
    <source>
        <dbReference type="Proteomes" id="UP000245639"/>
    </source>
</evidence>
<organism evidence="2 3">
    <name type="scientific">Actinomycetospora cinnamomea</name>
    <dbReference type="NCBI Taxonomy" id="663609"/>
    <lineage>
        <taxon>Bacteria</taxon>
        <taxon>Bacillati</taxon>
        <taxon>Actinomycetota</taxon>
        <taxon>Actinomycetes</taxon>
        <taxon>Pseudonocardiales</taxon>
        <taxon>Pseudonocardiaceae</taxon>
        <taxon>Actinomycetospora</taxon>
    </lineage>
</organism>
<comment type="caution">
    <text evidence="2">The sequence shown here is derived from an EMBL/GenBank/DDBJ whole genome shotgun (WGS) entry which is preliminary data.</text>
</comment>
<evidence type="ECO:0000313" key="2">
    <source>
        <dbReference type="EMBL" id="PVZ08119.1"/>
    </source>
</evidence>
<dbReference type="EMBL" id="QEKW01000009">
    <property type="protein sequence ID" value="PVZ08119.1"/>
    <property type="molecule type" value="Genomic_DNA"/>
</dbReference>
<protein>
    <submittedName>
        <fullName evidence="2">Uncharacterized protein</fullName>
    </submittedName>
</protein>
<keyword evidence="3" id="KW-1185">Reference proteome</keyword>
<dbReference type="RefSeq" id="WP_165825757.1">
    <property type="nucleotide sequence ID" value="NZ_QEKW01000009.1"/>
</dbReference>
<sequence length="56" mass="6144">MTAWRALPDDRWPDDEPIDPDWFTKITGRTTSARPSSASATTTAPNLLSDPGDPPF</sequence>
<proteinExistence type="predicted"/>
<feature type="region of interest" description="Disordered" evidence="1">
    <location>
        <begin position="1"/>
        <end position="56"/>
    </location>
</feature>
<evidence type="ECO:0000256" key="1">
    <source>
        <dbReference type="SAM" id="MobiDB-lite"/>
    </source>
</evidence>
<accession>A0A2U1F7J5</accession>
<reference evidence="2 3" key="1">
    <citation type="submission" date="2018-04" db="EMBL/GenBank/DDBJ databases">
        <title>Genomic Encyclopedia of Type Strains, Phase IV (KMG-IV): sequencing the most valuable type-strain genomes for metagenomic binning, comparative biology and taxonomic classification.</title>
        <authorList>
            <person name="Goeker M."/>
        </authorList>
    </citation>
    <scope>NUCLEOTIDE SEQUENCE [LARGE SCALE GENOMIC DNA]</scope>
    <source>
        <strain evidence="2 3">DSM 45771</strain>
    </source>
</reference>
<dbReference type="AlphaFoldDB" id="A0A2U1F7J5"/>